<dbReference type="InterPro" id="IPR014729">
    <property type="entry name" value="Rossmann-like_a/b/a_fold"/>
</dbReference>
<dbReference type="AlphaFoldDB" id="A0A2N5CWI2"/>
<evidence type="ECO:0000256" key="2">
    <source>
        <dbReference type="ARBA" id="ARBA00022694"/>
    </source>
</evidence>
<evidence type="ECO:0000259" key="7">
    <source>
        <dbReference type="Pfam" id="PF01171"/>
    </source>
</evidence>
<dbReference type="InterPro" id="IPR011063">
    <property type="entry name" value="TilS/TtcA_N"/>
</dbReference>
<keyword evidence="3 6" id="KW-0547">Nucleotide-binding</keyword>
<dbReference type="InterPro" id="IPR012795">
    <property type="entry name" value="tRNA_Ile_lys_synt_N"/>
</dbReference>
<comment type="function">
    <text evidence="6">Ligates lysine onto the cytidine present at position 34 of the AUA codon-specific tRNA(Ile) that contains the anticodon CAU, in an ATP-dependent manner. Cytidine is converted to lysidine, thus changing the amino acid specificity of the tRNA from methionine to isoleucine.</text>
</comment>
<dbReference type="PANTHER" id="PTHR43033:SF1">
    <property type="entry name" value="TRNA(ILE)-LYSIDINE SYNTHASE-RELATED"/>
    <property type="match status" value="1"/>
</dbReference>
<dbReference type="InterPro" id="IPR012094">
    <property type="entry name" value="tRNA_Ile_lys_synt"/>
</dbReference>
<evidence type="ECO:0000256" key="5">
    <source>
        <dbReference type="ARBA" id="ARBA00048539"/>
    </source>
</evidence>
<dbReference type="GO" id="GO:0005737">
    <property type="term" value="C:cytoplasm"/>
    <property type="evidence" value="ECO:0007669"/>
    <property type="project" value="UniProtKB-SubCell"/>
</dbReference>
<reference evidence="9 10" key="1">
    <citation type="submission" date="2017-12" db="EMBL/GenBank/DDBJ databases">
        <title>The genome sequence of Caulobacter flavus CGMCC1 15093.</title>
        <authorList>
            <person name="Gao J."/>
            <person name="Mao X."/>
            <person name="Sun J."/>
        </authorList>
    </citation>
    <scope>NUCLEOTIDE SEQUENCE [LARGE SCALE GENOMIC DNA]</scope>
    <source>
        <strain evidence="9 10">CGMCC1 15093</strain>
    </source>
</reference>
<proteinExistence type="inferred from homology"/>
<feature type="binding site" evidence="6">
    <location>
        <begin position="26"/>
        <end position="31"/>
    </location>
    <ligand>
        <name>ATP</name>
        <dbReference type="ChEBI" id="CHEBI:30616"/>
    </ligand>
</feature>
<evidence type="ECO:0000256" key="6">
    <source>
        <dbReference type="HAMAP-Rule" id="MF_01161"/>
    </source>
</evidence>
<comment type="subcellular location">
    <subcellularLocation>
        <location evidence="6">Cytoplasm</location>
    </subcellularLocation>
</comment>
<keyword evidence="1 6" id="KW-0436">Ligase</keyword>
<feature type="domain" description="tRNA(Ile)-lysidine/2-thiocytidine synthase N-terminal" evidence="7">
    <location>
        <begin position="22"/>
        <end position="201"/>
    </location>
</feature>
<dbReference type="EMBL" id="CP026100">
    <property type="protein sequence ID" value="AYV49396.1"/>
    <property type="molecule type" value="Genomic_DNA"/>
</dbReference>
<dbReference type="EC" id="6.3.4.19" evidence="6"/>
<dbReference type="SUPFAM" id="SSF52402">
    <property type="entry name" value="Adenine nucleotide alpha hydrolases-like"/>
    <property type="match status" value="1"/>
</dbReference>
<protein>
    <recommendedName>
        <fullName evidence="6">tRNA(Ile)-lysidine synthase</fullName>
        <ecNumber evidence="6">6.3.4.19</ecNumber>
    </recommendedName>
    <alternativeName>
        <fullName evidence="6">tRNA(Ile)-2-lysyl-cytidine synthase</fullName>
    </alternativeName>
    <alternativeName>
        <fullName evidence="6">tRNA(Ile)-lysidine synthetase</fullName>
    </alternativeName>
</protein>
<comment type="domain">
    <text evidence="6">The N-terminal region contains the highly conserved SGGXDS motif, predicted to be a P-loop motif involved in ATP binding.</text>
</comment>
<dbReference type="GO" id="GO:0032267">
    <property type="term" value="F:tRNA(Ile)-lysidine synthase activity"/>
    <property type="evidence" value="ECO:0007669"/>
    <property type="project" value="UniProtKB-EC"/>
</dbReference>
<keyword evidence="2 6" id="KW-0819">tRNA processing</keyword>
<dbReference type="NCBIfam" id="TIGR02432">
    <property type="entry name" value="lysidine_TilS_N"/>
    <property type="match status" value="1"/>
</dbReference>
<evidence type="ECO:0000313" key="11">
    <source>
        <dbReference type="Proteomes" id="UP000281192"/>
    </source>
</evidence>
<dbReference type="PANTHER" id="PTHR43033">
    <property type="entry name" value="TRNA(ILE)-LYSIDINE SYNTHASE-RELATED"/>
    <property type="match status" value="1"/>
</dbReference>
<comment type="similarity">
    <text evidence="6">Belongs to the tRNA(Ile)-lysidine synthase family.</text>
</comment>
<dbReference type="Proteomes" id="UP000234483">
    <property type="component" value="Unassembled WGS sequence"/>
</dbReference>
<keyword evidence="6" id="KW-0963">Cytoplasm</keyword>
<evidence type="ECO:0000313" key="8">
    <source>
        <dbReference type="EMBL" id="AYV49396.1"/>
    </source>
</evidence>
<keyword evidence="11" id="KW-1185">Reference proteome</keyword>
<dbReference type="Proteomes" id="UP000281192">
    <property type="component" value="Chromosome"/>
</dbReference>
<evidence type="ECO:0000256" key="3">
    <source>
        <dbReference type="ARBA" id="ARBA00022741"/>
    </source>
</evidence>
<dbReference type="Gene3D" id="3.40.50.620">
    <property type="entry name" value="HUPs"/>
    <property type="match status" value="1"/>
</dbReference>
<keyword evidence="4 6" id="KW-0067">ATP-binding</keyword>
<reference evidence="8 11" key="2">
    <citation type="submission" date="2018-01" db="EMBL/GenBank/DDBJ databases">
        <title>Complete genome sequence of Caulobacter flavus RHGG3.</title>
        <authorList>
            <person name="Yang E."/>
        </authorList>
    </citation>
    <scope>NUCLEOTIDE SEQUENCE [LARGE SCALE GENOMIC DNA]</scope>
    <source>
        <strain evidence="8 11">RHGG3</strain>
    </source>
</reference>
<dbReference type="RefSeq" id="WP_101712408.1">
    <property type="nucleotide sequence ID" value="NZ_CP026100.1"/>
</dbReference>
<sequence length="403" mass="41940">MTEDFEAVLERRLRPGATTPLAVGFSGGGDSLALLRLALAWAVARGRPVLALTVDHGLNPASAGWTADALAKARALGADARALRWTGDKPSTGVPAAARAARHALLAAAAREAGARVLLLGHTADDRLEAARMRAEGSTTSDPRSWGPSPAWPEGRGVFVLRPLLDARRQALRDWLSEQGETWLEDPANDDLRFARARARAALAREDAVVASEARVSAPTVAFEGEHALRLPRAASAVQVAAACLCAAGTTTPPRGERLERLVSRLRSGETFTATLAGARIVADEAGALFVREAGEGGRSGLSPLVLAAGETGVWDGRYEVTASDAPTTIRPLGGLASRLPADESQALKAFAASVRPVLPAAVDALGGVSSPILAGDGTIRARVLIRERFEAATGLIDQEPAT</sequence>
<evidence type="ECO:0000256" key="4">
    <source>
        <dbReference type="ARBA" id="ARBA00022840"/>
    </source>
</evidence>
<name>A0A2N5CWI2_9CAUL</name>
<organism evidence="9 10">
    <name type="scientific">Caulobacter flavus</name>
    <dbReference type="NCBI Taxonomy" id="1679497"/>
    <lineage>
        <taxon>Bacteria</taxon>
        <taxon>Pseudomonadati</taxon>
        <taxon>Pseudomonadota</taxon>
        <taxon>Alphaproteobacteria</taxon>
        <taxon>Caulobacterales</taxon>
        <taxon>Caulobacteraceae</taxon>
        <taxon>Caulobacter</taxon>
    </lineage>
</organism>
<dbReference type="HAMAP" id="MF_01161">
    <property type="entry name" value="tRNA_Ile_lys_synt"/>
    <property type="match status" value="1"/>
</dbReference>
<dbReference type="OrthoDB" id="9807403at2"/>
<dbReference type="GO" id="GO:0005524">
    <property type="term" value="F:ATP binding"/>
    <property type="evidence" value="ECO:0007669"/>
    <property type="project" value="UniProtKB-UniRule"/>
</dbReference>
<evidence type="ECO:0000313" key="10">
    <source>
        <dbReference type="Proteomes" id="UP000234483"/>
    </source>
</evidence>
<dbReference type="KEGG" id="cfh:C1707_00700"/>
<accession>A0A2N5CWI2</accession>
<evidence type="ECO:0000313" key="9">
    <source>
        <dbReference type="EMBL" id="PLR18177.1"/>
    </source>
</evidence>
<evidence type="ECO:0000256" key="1">
    <source>
        <dbReference type="ARBA" id="ARBA00022598"/>
    </source>
</evidence>
<gene>
    <name evidence="6 9" type="primary">tilS</name>
    <name evidence="8" type="ORF">C1707_00700</name>
    <name evidence="9" type="ORF">CFHF_07185</name>
</gene>
<dbReference type="Pfam" id="PF01171">
    <property type="entry name" value="ATP_bind_3"/>
    <property type="match status" value="1"/>
</dbReference>
<dbReference type="EMBL" id="PJRQ01000012">
    <property type="protein sequence ID" value="PLR18177.1"/>
    <property type="molecule type" value="Genomic_DNA"/>
</dbReference>
<comment type="catalytic activity">
    <reaction evidence="5 6">
        <text>cytidine(34) in tRNA(Ile2) + L-lysine + ATP = lysidine(34) in tRNA(Ile2) + AMP + diphosphate + H(+)</text>
        <dbReference type="Rhea" id="RHEA:43744"/>
        <dbReference type="Rhea" id="RHEA-COMP:10625"/>
        <dbReference type="Rhea" id="RHEA-COMP:10670"/>
        <dbReference type="ChEBI" id="CHEBI:15378"/>
        <dbReference type="ChEBI" id="CHEBI:30616"/>
        <dbReference type="ChEBI" id="CHEBI:32551"/>
        <dbReference type="ChEBI" id="CHEBI:33019"/>
        <dbReference type="ChEBI" id="CHEBI:82748"/>
        <dbReference type="ChEBI" id="CHEBI:83665"/>
        <dbReference type="ChEBI" id="CHEBI:456215"/>
        <dbReference type="EC" id="6.3.4.19"/>
    </reaction>
</comment>
<dbReference type="GO" id="GO:0006400">
    <property type="term" value="P:tRNA modification"/>
    <property type="evidence" value="ECO:0007669"/>
    <property type="project" value="UniProtKB-UniRule"/>
</dbReference>